<evidence type="ECO:0000313" key="1">
    <source>
        <dbReference type="EMBL" id="AJK50800.1"/>
    </source>
</evidence>
<protein>
    <submittedName>
        <fullName evidence="1">Uncharacterized protein</fullName>
    </submittedName>
</protein>
<dbReference type="RefSeq" id="WP_042629012.1">
    <property type="nucleotide sequence ID" value="NZ_CP002581.1"/>
</dbReference>
<evidence type="ECO:0000313" key="2">
    <source>
        <dbReference type="Proteomes" id="UP000031838"/>
    </source>
</evidence>
<proteinExistence type="predicted"/>
<reference evidence="2" key="1">
    <citation type="submission" date="2011-03" db="EMBL/GenBank/DDBJ databases">
        <authorList>
            <person name="Voget S."/>
            <person name="Streit W.R."/>
            <person name="Jaeger K.E."/>
            <person name="Daniel R."/>
        </authorList>
    </citation>
    <scope>NUCLEOTIDE SEQUENCE [LARGE SCALE GENOMIC DNA]</scope>
    <source>
        <strain evidence="2">PG1</strain>
    </source>
</reference>
<dbReference type="Proteomes" id="UP000031838">
    <property type="component" value="Chromosome 2"/>
</dbReference>
<accession>A0A0B6SC12</accession>
<organism evidence="1 2">
    <name type="scientific">Burkholderia plantarii</name>
    <dbReference type="NCBI Taxonomy" id="41899"/>
    <lineage>
        <taxon>Bacteria</taxon>
        <taxon>Pseudomonadati</taxon>
        <taxon>Pseudomonadota</taxon>
        <taxon>Betaproteobacteria</taxon>
        <taxon>Burkholderiales</taxon>
        <taxon>Burkholderiaceae</taxon>
        <taxon>Burkholderia</taxon>
    </lineage>
</organism>
<keyword evidence="2" id="KW-1185">Reference proteome</keyword>
<gene>
    <name evidence="1" type="ORF">BGL_2c27460</name>
</gene>
<name>A0A0B6SC12_BURPL</name>
<sequence>MKAPDFLIARPAAHDEPGRFAIGETGFSFSGGQRPANPLAAWMGGRGIPARAARVLGARAEFAGMAALIGVATESDASHDPAAEWLLARAAAGLVSIVVRDARGSRREQVRADTRLALAAARQYRAAFALVLLQAGNARDAATGCAALREAFGCAGAVEPDWLHAARLVDVAGGDVSADAVADVPVWFASLTAAD</sequence>
<dbReference type="AlphaFoldDB" id="A0A0B6SC12"/>
<dbReference type="EMBL" id="CP002581">
    <property type="protein sequence ID" value="AJK50800.1"/>
    <property type="molecule type" value="Genomic_DNA"/>
</dbReference>
<dbReference type="KEGG" id="bgp:BGL_2c27460"/>
<dbReference type="HOGENOM" id="CLU_1486400_0_0_4"/>
<reference evidence="1 2" key="2">
    <citation type="journal article" date="2016" name="Appl. Microbiol. Biotechnol.">
        <title>Mutations improving production and secretion of extracellular lipase by Burkholderia glumae PG1.</title>
        <authorList>
            <person name="Knapp A."/>
            <person name="Voget S."/>
            <person name="Gao R."/>
            <person name="Zaburannyi N."/>
            <person name="Krysciak D."/>
            <person name="Breuer M."/>
            <person name="Hauer B."/>
            <person name="Streit W.R."/>
            <person name="Muller R."/>
            <person name="Daniel R."/>
            <person name="Jaeger K.E."/>
        </authorList>
    </citation>
    <scope>NUCLEOTIDE SEQUENCE [LARGE SCALE GENOMIC DNA]</scope>
    <source>
        <strain evidence="1 2">PG1</strain>
    </source>
</reference>